<dbReference type="RefSeq" id="WP_125326531.1">
    <property type="nucleotide sequence ID" value="NZ_CP034328.1"/>
</dbReference>
<dbReference type="KEGG" id="taw:EI545_16825"/>
<accession>A0A3S8U9W1</accession>
<dbReference type="Gene3D" id="3.40.50.300">
    <property type="entry name" value="P-loop containing nucleotide triphosphate hydrolases"/>
    <property type="match status" value="1"/>
</dbReference>
<proteinExistence type="predicted"/>
<dbReference type="OrthoDB" id="1550976at2"/>
<evidence type="ECO:0000259" key="1">
    <source>
        <dbReference type="SMART" id="SM00382"/>
    </source>
</evidence>
<dbReference type="AlphaFoldDB" id="A0A3S8U9W1"/>
<feature type="domain" description="AAA+ ATPase" evidence="1">
    <location>
        <begin position="25"/>
        <end position="182"/>
    </location>
</feature>
<organism evidence="2 3">
    <name type="scientific">Tabrizicola piscis</name>
    <dbReference type="NCBI Taxonomy" id="2494374"/>
    <lineage>
        <taxon>Bacteria</taxon>
        <taxon>Pseudomonadati</taxon>
        <taxon>Pseudomonadota</taxon>
        <taxon>Alphaproteobacteria</taxon>
        <taxon>Rhodobacterales</taxon>
        <taxon>Paracoccaceae</taxon>
        <taxon>Tabrizicola</taxon>
    </lineage>
</organism>
<keyword evidence="2" id="KW-0418">Kinase</keyword>
<dbReference type="PANTHER" id="PTHR10285">
    <property type="entry name" value="URIDINE KINASE"/>
    <property type="match status" value="1"/>
</dbReference>
<dbReference type="InterPro" id="IPR027417">
    <property type="entry name" value="P-loop_NTPase"/>
</dbReference>
<keyword evidence="2" id="KW-0808">Transferase</keyword>
<dbReference type="NCBIfam" id="NF006746">
    <property type="entry name" value="PRK09270.1-5"/>
    <property type="match status" value="1"/>
</dbReference>
<evidence type="ECO:0000313" key="3">
    <source>
        <dbReference type="Proteomes" id="UP000282002"/>
    </source>
</evidence>
<dbReference type="Proteomes" id="UP000282002">
    <property type="component" value="Chromosome"/>
</dbReference>
<keyword evidence="3" id="KW-1185">Reference proteome</keyword>
<protein>
    <submittedName>
        <fullName evidence="2">Nucleoside/nucleotide kinase family protein</fullName>
    </submittedName>
</protein>
<dbReference type="SMART" id="SM00382">
    <property type="entry name" value="AAA"/>
    <property type="match status" value="1"/>
</dbReference>
<sequence length="215" mass="23053">MADNGADLARLAEQVAGLAARAGQGRVIVAIAGAPGSGKSTLVEDLAGRLNQQASGQAMVLPMDGFHYDDLYLVPAGLRARKGAPHTFDVGGLYHTLARLRARDEAEVAVPVFDRQIEIARAGARLIPASVPVILVEGNWLLLDQSPWDRLRPVFDLTVMVEVPESVLRARLRGRWEGLGLTEAEIATKLEENDLPNGRLVRDGSVAPDVRLANG</sequence>
<dbReference type="InterPro" id="IPR003593">
    <property type="entry name" value="AAA+_ATPase"/>
</dbReference>
<evidence type="ECO:0000313" key="2">
    <source>
        <dbReference type="EMBL" id="AZL60339.1"/>
    </source>
</evidence>
<gene>
    <name evidence="2" type="ORF">EI545_16825</name>
</gene>
<dbReference type="EMBL" id="CP034328">
    <property type="protein sequence ID" value="AZL60339.1"/>
    <property type="molecule type" value="Genomic_DNA"/>
</dbReference>
<dbReference type="SUPFAM" id="SSF52540">
    <property type="entry name" value="P-loop containing nucleoside triphosphate hydrolases"/>
    <property type="match status" value="1"/>
</dbReference>
<reference evidence="2 3" key="1">
    <citation type="submission" date="2018-12" db="EMBL/GenBank/DDBJ databases">
        <title>Complete genome sequencing of Tabrizicola sp. K13M18.</title>
        <authorList>
            <person name="Bae J.-W."/>
        </authorList>
    </citation>
    <scope>NUCLEOTIDE SEQUENCE [LARGE SCALE GENOMIC DNA]</scope>
    <source>
        <strain evidence="2 3">K13M18</strain>
    </source>
</reference>
<name>A0A3S8U9W1_9RHOB</name>
<dbReference type="GO" id="GO:0016301">
    <property type="term" value="F:kinase activity"/>
    <property type="evidence" value="ECO:0007669"/>
    <property type="project" value="UniProtKB-KW"/>
</dbReference>